<comment type="caution">
    <text evidence="1">The sequence shown here is derived from an EMBL/GenBank/DDBJ whole genome shotgun (WGS) entry which is preliminary data.</text>
</comment>
<gene>
    <name evidence="1" type="ORF">B1A_20190</name>
</gene>
<protein>
    <submittedName>
        <fullName evidence="1">Host cell attachment-required protein</fullName>
    </submittedName>
</protein>
<sequence>MLGTSGESFGMRIRIVVADQAEARFYDMHLPEKSLRPSGRLLDPSARLHERDLVSDRPGRVFDRAPMPATRRGAMAHHDTGGERSARRYAAMAFARRIVQQLDLARRQGRFERVVLMANPRFLGMLRRVLPPRLGECVAAAVPKDLVHQGERAVRAHLPEDALR</sequence>
<reference evidence="1" key="2">
    <citation type="journal article" date="2014" name="ISME J.">
        <title>Microbial stratification in low pH oxic and suboxic macroscopic growths along an acid mine drainage.</title>
        <authorList>
            <person name="Mendez-Garcia C."/>
            <person name="Mesa V."/>
            <person name="Sprenger R.R."/>
            <person name="Richter M."/>
            <person name="Diez M.S."/>
            <person name="Solano J."/>
            <person name="Bargiela R."/>
            <person name="Golyshina O.V."/>
            <person name="Manteca A."/>
            <person name="Ramos J.L."/>
            <person name="Gallego J.R."/>
            <person name="Llorente I."/>
            <person name="Martins Dos Santos V.A."/>
            <person name="Jensen O.N."/>
            <person name="Pelaez A.I."/>
            <person name="Sanchez J."/>
            <person name="Ferrer M."/>
        </authorList>
    </citation>
    <scope>NUCLEOTIDE SEQUENCE</scope>
</reference>
<dbReference type="Pfam" id="PF10116">
    <property type="entry name" value="Host_attach"/>
    <property type="match status" value="1"/>
</dbReference>
<proteinExistence type="predicted"/>
<name>T0YG94_9ZZZZ</name>
<evidence type="ECO:0000313" key="1">
    <source>
        <dbReference type="EMBL" id="EQD30867.1"/>
    </source>
</evidence>
<reference evidence="1" key="1">
    <citation type="submission" date="2013-08" db="EMBL/GenBank/DDBJ databases">
        <authorList>
            <person name="Mendez C."/>
            <person name="Richter M."/>
            <person name="Ferrer M."/>
            <person name="Sanchez J."/>
        </authorList>
    </citation>
    <scope>NUCLEOTIDE SEQUENCE</scope>
</reference>
<organism evidence="1">
    <name type="scientific">mine drainage metagenome</name>
    <dbReference type="NCBI Taxonomy" id="410659"/>
    <lineage>
        <taxon>unclassified sequences</taxon>
        <taxon>metagenomes</taxon>
        <taxon>ecological metagenomes</taxon>
    </lineage>
</organism>
<dbReference type="AlphaFoldDB" id="T0YG94"/>
<accession>T0YG94</accession>
<dbReference type="EMBL" id="AUZX01014895">
    <property type="protein sequence ID" value="EQD30867.1"/>
    <property type="molecule type" value="Genomic_DNA"/>
</dbReference>
<dbReference type="InterPro" id="IPR019291">
    <property type="entry name" value="Host_attachment_protein"/>
</dbReference>